<dbReference type="HOGENOM" id="CLU_1395711_0_0_0"/>
<dbReference type="AlphaFoldDB" id="E8V643"/>
<evidence type="ECO:0008006" key="3">
    <source>
        <dbReference type="Google" id="ProtNLM"/>
    </source>
</evidence>
<dbReference type="STRING" id="401053.AciPR4_4189"/>
<sequence length="195" mass="21047">MIEEIFMVENPPLNRTIDFGGGTIQLGAQCVGAVLVWAKKVLRGDDINLTDPSNSESLNASVAARAQQGRQIQQLGAQQAQQDAFYTIRGGLTFTGLSLGIERYVHLQGHQILVSIATHAPSNKVYILVLREPVVNGRAPGHAVGVYKAAANSFYFFNPNTALYRCSSAQEFLVQANQELGAYLNGFGVGTSLHL</sequence>
<dbReference type="Proteomes" id="UP000006844">
    <property type="component" value="Chromosome"/>
</dbReference>
<accession>E8V643</accession>
<gene>
    <name evidence="1" type="ordered locus">AciPR4_4189</name>
</gene>
<dbReference type="RefSeq" id="WP_013570664.1">
    <property type="nucleotide sequence ID" value="NC_014963.1"/>
</dbReference>
<keyword evidence="2" id="KW-1185">Reference proteome</keyword>
<dbReference type="KEGG" id="tsa:AciPR4_4189"/>
<organism evidence="1 2">
    <name type="scientific">Terriglobus saanensis (strain ATCC BAA-1853 / DSM 23119 / SP1PR4)</name>
    <dbReference type="NCBI Taxonomy" id="401053"/>
    <lineage>
        <taxon>Bacteria</taxon>
        <taxon>Pseudomonadati</taxon>
        <taxon>Acidobacteriota</taxon>
        <taxon>Terriglobia</taxon>
        <taxon>Terriglobales</taxon>
        <taxon>Acidobacteriaceae</taxon>
        <taxon>Terriglobus</taxon>
    </lineage>
</organism>
<name>E8V643_TERSS</name>
<evidence type="ECO:0000313" key="1">
    <source>
        <dbReference type="EMBL" id="ADV84934.1"/>
    </source>
</evidence>
<reference evidence="1 2" key="1">
    <citation type="journal article" date="2012" name="Stand. Genomic Sci.">
        <title>Complete genome sequence of Terriglobus saanensis type strain SP1PR4(T), an Acidobacteria from tundra soil.</title>
        <authorList>
            <person name="Rawat S.R."/>
            <person name="Mannisto M.K."/>
            <person name="Starovoytov V."/>
            <person name="Goodwin L."/>
            <person name="Nolan M."/>
            <person name="Hauser L."/>
            <person name="Land M."/>
            <person name="Davenport K.W."/>
            <person name="Woyke T."/>
            <person name="Haggblom M.M."/>
        </authorList>
    </citation>
    <scope>NUCLEOTIDE SEQUENCE</scope>
    <source>
        <strain evidence="2">ATCC BAA-1853 / DSM 23119 / SP1PR4</strain>
    </source>
</reference>
<evidence type="ECO:0000313" key="2">
    <source>
        <dbReference type="Proteomes" id="UP000006844"/>
    </source>
</evidence>
<dbReference type="OrthoDB" id="8583412at2"/>
<dbReference type="EMBL" id="CP002467">
    <property type="protein sequence ID" value="ADV84934.1"/>
    <property type="molecule type" value="Genomic_DNA"/>
</dbReference>
<proteinExistence type="predicted"/>
<protein>
    <recommendedName>
        <fullName evidence="3">Peptidase C58 YopT-type domain-containing protein</fullName>
    </recommendedName>
</protein>